<organism evidence="1 2">
    <name type="scientific">Micromonospora fluostatini</name>
    <dbReference type="NCBI Taxonomy" id="1629071"/>
    <lineage>
        <taxon>Bacteria</taxon>
        <taxon>Bacillati</taxon>
        <taxon>Actinomycetota</taxon>
        <taxon>Actinomycetes</taxon>
        <taxon>Micromonosporales</taxon>
        <taxon>Micromonosporaceae</taxon>
        <taxon>Micromonospora</taxon>
    </lineage>
</organism>
<keyword evidence="2" id="KW-1185">Reference proteome</keyword>
<sequence length="125" mass="13435">MNENTQPSYVALVAALRSEFSPMALEALRIQLAEHRYVTSSISVLVQAVIDAGDLTFDPGDGVHPAVRKFLHNALAEQECTHGADCLLHPNANQPHNFDTPWASGDCGHRVGPVAGCPGYRCDPS</sequence>
<protein>
    <submittedName>
        <fullName evidence="1">Uncharacterized protein</fullName>
    </submittedName>
</protein>
<name>A0ABY2DCW8_9ACTN</name>
<accession>A0ABY2DCW8</accession>
<dbReference type="EMBL" id="SMKE01000835">
    <property type="protein sequence ID" value="TDB84490.1"/>
    <property type="molecule type" value="Genomic_DNA"/>
</dbReference>
<gene>
    <name evidence="1" type="ORF">E1091_17475</name>
</gene>
<comment type="caution">
    <text evidence="1">The sequence shown here is derived from an EMBL/GenBank/DDBJ whole genome shotgun (WGS) entry which is preliminary data.</text>
</comment>
<evidence type="ECO:0000313" key="1">
    <source>
        <dbReference type="EMBL" id="TDB84490.1"/>
    </source>
</evidence>
<reference evidence="1 2" key="1">
    <citation type="submission" date="2019-02" db="EMBL/GenBank/DDBJ databases">
        <title>Draft genome sequences of novel Actinobacteria.</title>
        <authorList>
            <person name="Sahin N."/>
            <person name="Ay H."/>
            <person name="Saygin H."/>
        </authorList>
    </citation>
    <scope>NUCLEOTIDE SEQUENCE [LARGE SCALE GENOMIC DNA]</scope>
    <source>
        <strain evidence="1 2">JCM 30529</strain>
    </source>
</reference>
<proteinExistence type="predicted"/>
<dbReference type="Proteomes" id="UP000295626">
    <property type="component" value="Unassembled WGS sequence"/>
</dbReference>
<evidence type="ECO:0000313" key="2">
    <source>
        <dbReference type="Proteomes" id="UP000295626"/>
    </source>
</evidence>